<dbReference type="InParanoid" id="K5W992"/>
<dbReference type="SUPFAM" id="SSF81995">
    <property type="entry name" value="beta-sandwich domain of Sec23/24"/>
    <property type="match status" value="1"/>
</dbReference>
<evidence type="ECO:0000313" key="1">
    <source>
        <dbReference type="EMBL" id="EKM55780.1"/>
    </source>
</evidence>
<dbReference type="HOGENOM" id="CLU_1321308_0_0_1"/>
<name>K5W992_PHACS</name>
<dbReference type="Proteomes" id="UP000008370">
    <property type="component" value="Unassembled WGS sequence"/>
</dbReference>
<dbReference type="GeneID" id="18916636"/>
<accession>K5W992</accession>
<dbReference type="EMBL" id="JH930472">
    <property type="protein sequence ID" value="EKM55780.1"/>
    <property type="molecule type" value="Genomic_DNA"/>
</dbReference>
<protein>
    <submittedName>
        <fullName evidence="1">Uncharacterized protein</fullName>
    </submittedName>
</protein>
<dbReference type="RefSeq" id="XP_007396097.1">
    <property type="nucleotide sequence ID" value="XM_007396035.1"/>
</dbReference>
<keyword evidence="2" id="KW-1185">Reference proteome</keyword>
<organism evidence="1 2">
    <name type="scientific">Phanerochaete carnosa (strain HHB-10118-sp)</name>
    <name type="common">White-rot fungus</name>
    <name type="synonym">Peniophora carnosa</name>
    <dbReference type="NCBI Taxonomy" id="650164"/>
    <lineage>
        <taxon>Eukaryota</taxon>
        <taxon>Fungi</taxon>
        <taxon>Dikarya</taxon>
        <taxon>Basidiomycota</taxon>
        <taxon>Agaricomycotina</taxon>
        <taxon>Agaricomycetes</taxon>
        <taxon>Polyporales</taxon>
        <taxon>Phanerochaetaceae</taxon>
        <taxon>Phanerochaete</taxon>
    </lineage>
</organism>
<evidence type="ECO:0000313" key="2">
    <source>
        <dbReference type="Proteomes" id="UP000008370"/>
    </source>
</evidence>
<gene>
    <name evidence="1" type="ORF">PHACADRAFT_256648</name>
</gene>
<reference evidence="1 2" key="1">
    <citation type="journal article" date="2012" name="BMC Genomics">
        <title>Comparative genomics of the white-rot fungi, Phanerochaete carnosa and P. chrysosporium, to elucidate the genetic basis of the distinct wood types they colonize.</title>
        <authorList>
            <person name="Suzuki H."/>
            <person name="MacDonald J."/>
            <person name="Syed K."/>
            <person name="Salamov A."/>
            <person name="Hori C."/>
            <person name="Aerts A."/>
            <person name="Henrissat B."/>
            <person name="Wiebenga A."/>
            <person name="vanKuyk P.A."/>
            <person name="Barry K."/>
            <person name="Lindquist E."/>
            <person name="LaButti K."/>
            <person name="Lapidus A."/>
            <person name="Lucas S."/>
            <person name="Coutinho P."/>
            <person name="Gong Y."/>
            <person name="Samejima M."/>
            <person name="Mahadevan R."/>
            <person name="Abou-Zaid M."/>
            <person name="de Vries R.P."/>
            <person name="Igarashi K."/>
            <person name="Yadav J.S."/>
            <person name="Grigoriev I.V."/>
            <person name="Master E.R."/>
        </authorList>
    </citation>
    <scope>NUCLEOTIDE SEQUENCE [LARGE SCALE GENOMIC DNA]</scope>
    <source>
        <strain evidence="1 2">HHB-10118-sp</strain>
    </source>
</reference>
<dbReference type="OrthoDB" id="2803082at2759"/>
<dbReference type="AlphaFoldDB" id="K5W992"/>
<proteinExistence type="predicted"/>
<sequence length="208" mass="24248">MSNPTQQWQQWQQVQQQQVQQQQVQQQQVQRQQVQQQQVQQQQVHPQPYLRPLEQEPYNAPSHTTTIPALDQAPIRFIDTRTQRGIRARDMLNGAFLYLSHAEEPLPIPDEIKSKVTVRVHPRGYRPFSKPKYIRDTEGRPITYSKMAQRVAEVLNEYLELPETRETMPPPGCVRLGPGGIGFEHIFIETLYHKSRGSFQPEIAIYVS</sequence>
<dbReference type="KEGG" id="pco:PHACADRAFT_256648"/>